<dbReference type="EMBL" id="JAFDVD010000020">
    <property type="protein sequence ID" value="MBM6402044.1"/>
    <property type="molecule type" value="Genomic_DNA"/>
</dbReference>
<keyword evidence="2" id="KW-1185">Reference proteome</keyword>
<organism evidence="1 2">
    <name type="scientific">Phycicoccus sonneratiae</name>
    <dbReference type="NCBI Taxonomy" id="2807628"/>
    <lineage>
        <taxon>Bacteria</taxon>
        <taxon>Bacillati</taxon>
        <taxon>Actinomycetota</taxon>
        <taxon>Actinomycetes</taxon>
        <taxon>Micrococcales</taxon>
        <taxon>Intrasporangiaceae</taxon>
        <taxon>Phycicoccus</taxon>
    </lineage>
</organism>
<accession>A0ABS2CQ80</accession>
<reference evidence="1" key="1">
    <citation type="submission" date="2021-02" db="EMBL/GenBank/DDBJ databases">
        <title>Phycicoccus sp. MQZ13P-5T, whole genome shotgun sequence.</title>
        <authorList>
            <person name="Tuo L."/>
        </authorList>
    </citation>
    <scope>NUCLEOTIDE SEQUENCE</scope>
    <source>
        <strain evidence="1">MQZ13P-5</strain>
    </source>
</reference>
<dbReference type="RefSeq" id="WP_204132510.1">
    <property type="nucleotide sequence ID" value="NZ_JAFDVD010000020.1"/>
</dbReference>
<evidence type="ECO:0000313" key="2">
    <source>
        <dbReference type="Proteomes" id="UP001430172"/>
    </source>
</evidence>
<comment type="caution">
    <text evidence="1">The sequence shown here is derived from an EMBL/GenBank/DDBJ whole genome shotgun (WGS) entry which is preliminary data.</text>
</comment>
<gene>
    <name evidence="1" type="ORF">JQN70_16720</name>
</gene>
<sequence length="268" mass="29630">MDIHTSRGGGFVESVVVDGMDNIPAYLNLRSEMGLRALASELRERHTYVDVTGLSYSVLAPLIRAMVNASAPFSVLYRQPLRYVAAESPSPGRLFSMHPSSAGMAPLPGFASLRPDLSSVSAHTVVILGFEGSRIDYLINEIEPDMERLHIVLGSPGFRPEYPTFSLLANRQAIERFSLHARIWFANSACPFSLYETLGRIKRKTRAQRLRVAPFGTKPHAVGSVLYQLKNSDSTELVFDHPVASEVPGTEGRGRLHRFDVSDYLDAL</sequence>
<protein>
    <submittedName>
        <fullName evidence="1">Uncharacterized protein</fullName>
    </submittedName>
</protein>
<dbReference type="Proteomes" id="UP001430172">
    <property type="component" value="Unassembled WGS sequence"/>
</dbReference>
<name>A0ABS2CQ80_9MICO</name>
<proteinExistence type="predicted"/>
<evidence type="ECO:0000313" key="1">
    <source>
        <dbReference type="EMBL" id="MBM6402044.1"/>
    </source>
</evidence>